<reference evidence="2" key="1">
    <citation type="journal article" date="2023" name="Mol. Phylogenet. Evol.">
        <title>Genome-scale phylogeny and comparative genomics of the fungal order Sordariales.</title>
        <authorList>
            <person name="Hensen N."/>
            <person name="Bonometti L."/>
            <person name="Westerberg I."/>
            <person name="Brannstrom I.O."/>
            <person name="Guillou S."/>
            <person name="Cros-Aarteil S."/>
            <person name="Calhoun S."/>
            <person name="Haridas S."/>
            <person name="Kuo A."/>
            <person name="Mondo S."/>
            <person name="Pangilinan J."/>
            <person name="Riley R."/>
            <person name="LaButti K."/>
            <person name="Andreopoulos B."/>
            <person name="Lipzen A."/>
            <person name="Chen C."/>
            <person name="Yan M."/>
            <person name="Daum C."/>
            <person name="Ng V."/>
            <person name="Clum A."/>
            <person name="Steindorff A."/>
            <person name="Ohm R.A."/>
            <person name="Martin F."/>
            <person name="Silar P."/>
            <person name="Natvig D.O."/>
            <person name="Lalanne C."/>
            <person name="Gautier V."/>
            <person name="Ament-Velasquez S.L."/>
            <person name="Kruys A."/>
            <person name="Hutchinson M.I."/>
            <person name="Powell A.J."/>
            <person name="Barry K."/>
            <person name="Miller A.N."/>
            <person name="Grigoriev I.V."/>
            <person name="Debuchy R."/>
            <person name="Gladieux P."/>
            <person name="Hiltunen Thoren M."/>
            <person name="Johannesson H."/>
        </authorList>
    </citation>
    <scope>NUCLEOTIDE SEQUENCE</scope>
    <source>
        <strain evidence="2">CBS 315.58</strain>
    </source>
</reference>
<dbReference type="EMBL" id="MU863884">
    <property type="protein sequence ID" value="KAK4204141.1"/>
    <property type="molecule type" value="Genomic_DNA"/>
</dbReference>
<dbReference type="Proteomes" id="UP001303160">
    <property type="component" value="Unassembled WGS sequence"/>
</dbReference>
<organism evidence="2 3">
    <name type="scientific">Triangularia verruculosa</name>
    <dbReference type="NCBI Taxonomy" id="2587418"/>
    <lineage>
        <taxon>Eukaryota</taxon>
        <taxon>Fungi</taxon>
        <taxon>Dikarya</taxon>
        <taxon>Ascomycota</taxon>
        <taxon>Pezizomycotina</taxon>
        <taxon>Sordariomycetes</taxon>
        <taxon>Sordariomycetidae</taxon>
        <taxon>Sordariales</taxon>
        <taxon>Podosporaceae</taxon>
        <taxon>Triangularia</taxon>
    </lineage>
</organism>
<accession>A0AAN7AWQ5</accession>
<evidence type="ECO:0000256" key="1">
    <source>
        <dbReference type="SAM" id="MobiDB-lite"/>
    </source>
</evidence>
<evidence type="ECO:0000313" key="2">
    <source>
        <dbReference type="EMBL" id="KAK4204141.1"/>
    </source>
</evidence>
<protein>
    <submittedName>
        <fullName evidence="2">Uncharacterized protein</fullName>
    </submittedName>
</protein>
<sequence length="223" mass="25286">MDAHNSAARNHQRSARDSSAAAGVSSPAAGVSSSRAGPAAAHDVTLPPTAYQNSELFDLSPMTFFDNTEGTTLEKWNRFPPPPLSHYDTPHHTYWNPAKPQPPEKCSPIGPELEQAIDKRVDSTNIFADKQNEIRTEVLAIDEAIRNKQQALEEIRLNKRELNCNKSKDADAFIVEMEQCLFVEQDLIEELEWLREGRQALAKEGKERIEEWLRAERKKYRGY</sequence>
<comment type="caution">
    <text evidence="2">The sequence shown here is derived from an EMBL/GenBank/DDBJ whole genome shotgun (WGS) entry which is preliminary data.</text>
</comment>
<feature type="compositionally biased region" description="Low complexity" evidence="1">
    <location>
        <begin position="18"/>
        <end position="41"/>
    </location>
</feature>
<proteinExistence type="predicted"/>
<keyword evidence="3" id="KW-1185">Reference proteome</keyword>
<gene>
    <name evidence="2" type="ORF">QBC40DRAFT_250424</name>
</gene>
<dbReference type="AlphaFoldDB" id="A0AAN7AWQ5"/>
<reference evidence="2" key="2">
    <citation type="submission" date="2023-05" db="EMBL/GenBank/DDBJ databases">
        <authorList>
            <consortium name="Lawrence Berkeley National Laboratory"/>
            <person name="Steindorff A."/>
            <person name="Hensen N."/>
            <person name="Bonometti L."/>
            <person name="Westerberg I."/>
            <person name="Brannstrom I.O."/>
            <person name="Guillou S."/>
            <person name="Cros-Aarteil S."/>
            <person name="Calhoun S."/>
            <person name="Haridas S."/>
            <person name="Kuo A."/>
            <person name="Mondo S."/>
            <person name="Pangilinan J."/>
            <person name="Riley R."/>
            <person name="Labutti K."/>
            <person name="Andreopoulos B."/>
            <person name="Lipzen A."/>
            <person name="Chen C."/>
            <person name="Yanf M."/>
            <person name="Daum C."/>
            <person name="Ng V."/>
            <person name="Clum A."/>
            <person name="Ohm R."/>
            <person name="Martin F."/>
            <person name="Silar P."/>
            <person name="Natvig D."/>
            <person name="Lalanne C."/>
            <person name="Gautier V."/>
            <person name="Ament-Velasquez S.L."/>
            <person name="Kruys A."/>
            <person name="Hutchinson M.I."/>
            <person name="Powell A.J."/>
            <person name="Barry K."/>
            <person name="Miller A.N."/>
            <person name="Grigoriev I.V."/>
            <person name="Debuchy R."/>
            <person name="Gladieux P."/>
            <person name="Thoren M.H."/>
            <person name="Johannesson H."/>
        </authorList>
    </citation>
    <scope>NUCLEOTIDE SEQUENCE</scope>
    <source>
        <strain evidence="2">CBS 315.58</strain>
    </source>
</reference>
<feature type="region of interest" description="Disordered" evidence="1">
    <location>
        <begin position="1"/>
        <end position="45"/>
    </location>
</feature>
<name>A0AAN7AWQ5_9PEZI</name>
<evidence type="ECO:0000313" key="3">
    <source>
        <dbReference type="Proteomes" id="UP001303160"/>
    </source>
</evidence>